<dbReference type="EMBL" id="JAQFWQ010000161">
    <property type="protein sequence ID" value="MDA2815026.1"/>
    <property type="molecule type" value="Genomic_DNA"/>
</dbReference>
<evidence type="ECO:0008006" key="3">
    <source>
        <dbReference type="Google" id="ProtNLM"/>
    </source>
</evidence>
<gene>
    <name evidence="1" type="ORF">O4J56_30555</name>
</gene>
<name>A0ABT4UDJ1_9ACTN</name>
<comment type="caution">
    <text evidence="1">The sequence shown here is derived from an EMBL/GenBank/DDBJ whole genome shotgun (WGS) entry which is preliminary data.</text>
</comment>
<proteinExistence type="predicted"/>
<sequence>MSLGKWLNPAAWGRPRDFESRLASLQPELQRHRERAAEARQQGGAELRYLLAKAECERAELIKTIADRAGRLGVEWTERHDGLLLDLIAIDARTGQSTDTETLRGDLLALIEDGRAHDAKQKARQALGRALEERTEAVREREEERTMARILEQRRELIDLMATRAKELESSGRPDAAAEWERQQEKTIQQLLLIERTAGMDSDAESIREELRRRIAEL</sequence>
<keyword evidence="2" id="KW-1185">Reference proteome</keyword>
<dbReference type="Proteomes" id="UP001527866">
    <property type="component" value="Unassembled WGS sequence"/>
</dbReference>
<evidence type="ECO:0000313" key="2">
    <source>
        <dbReference type="Proteomes" id="UP001527866"/>
    </source>
</evidence>
<dbReference type="RefSeq" id="WP_270690604.1">
    <property type="nucleotide sequence ID" value="NZ_JAQFWQ010000161.1"/>
</dbReference>
<protein>
    <recommendedName>
        <fullName evidence="3">PspA/IM30 family protein</fullName>
    </recommendedName>
</protein>
<evidence type="ECO:0000313" key="1">
    <source>
        <dbReference type="EMBL" id="MDA2815026.1"/>
    </source>
</evidence>
<organism evidence="1 2">
    <name type="scientific">Nocardiopsis endophytica</name>
    <dbReference type="NCBI Taxonomy" id="3018445"/>
    <lineage>
        <taxon>Bacteria</taxon>
        <taxon>Bacillati</taxon>
        <taxon>Actinomycetota</taxon>
        <taxon>Actinomycetes</taxon>
        <taxon>Streptosporangiales</taxon>
        <taxon>Nocardiopsidaceae</taxon>
        <taxon>Nocardiopsis</taxon>
    </lineage>
</organism>
<accession>A0ABT4UDJ1</accession>
<reference evidence="1 2" key="1">
    <citation type="submission" date="2023-01" db="EMBL/GenBank/DDBJ databases">
        <title>Draft genome sequence of Nocardiopsis sp. RSe5-2 isolated from halophytes.</title>
        <authorList>
            <person name="Duangmal K."/>
            <person name="Chantavorakit T."/>
        </authorList>
    </citation>
    <scope>NUCLEOTIDE SEQUENCE [LARGE SCALE GENOMIC DNA]</scope>
    <source>
        <strain evidence="1 2">RSe5-2</strain>
    </source>
</reference>